<dbReference type="Proteomes" id="UP001057402">
    <property type="component" value="Chromosome 4"/>
</dbReference>
<sequence>MESLPDALLTMVLWHFLLIVFAGLITYPAFRRRCSSIYLLDFKCYSPPASFRQPMAAFHELVFLDDRLDPESKDFLCKILEKSGFSDEIAVPPSSAITPIRRSLTFALEEATCVIFAMIRDLLSGNRVNPRAVDILVCNSSMFSPTPSLTAMVVNEFKMRSNILSYNLSGMGCSAGIVSIDLARDVLRVHKNSLALVVSTEVLNMNWYVGKNTSMLMTNCLFRMGGAALLMSNRDIDKRAAKYELQHLVRTNNGQDDQSYKCVYQDVDSEKKTGVSISKDIVNVAGEILKANMKTLGPSVLPYSEQCLYVWSIIKKRLGKIGKREAYVPNFKKAFEHFCIHAGGRAVIEAVEKNLQLSKDDVEASKMTLHKFGNTSSSSIWYELAYLETKGKIKRGDRIWQIAFGSGFKCNSAVWKSRLSTQTGTENAWKGKIETDVAKLENSL</sequence>
<accession>A0ACB9R9M3</accession>
<comment type="caution">
    <text evidence="1">The sequence shown here is derived from an EMBL/GenBank/DDBJ whole genome shotgun (WGS) entry which is preliminary data.</text>
</comment>
<name>A0ACB9R9M3_9MYRT</name>
<reference evidence="2" key="1">
    <citation type="journal article" date="2023" name="Front. Plant Sci.">
        <title>Chromosomal-level genome assembly of Melastoma candidum provides insights into trichome evolution.</title>
        <authorList>
            <person name="Zhong Y."/>
            <person name="Wu W."/>
            <person name="Sun C."/>
            <person name="Zou P."/>
            <person name="Liu Y."/>
            <person name="Dai S."/>
            <person name="Zhou R."/>
        </authorList>
    </citation>
    <scope>NUCLEOTIDE SEQUENCE [LARGE SCALE GENOMIC DNA]</scope>
</reference>
<gene>
    <name evidence="1" type="ORF">MLD38_013461</name>
</gene>
<protein>
    <submittedName>
        <fullName evidence="1">Uncharacterized protein</fullName>
    </submittedName>
</protein>
<organism evidence="1 2">
    <name type="scientific">Melastoma candidum</name>
    <dbReference type="NCBI Taxonomy" id="119954"/>
    <lineage>
        <taxon>Eukaryota</taxon>
        <taxon>Viridiplantae</taxon>
        <taxon>Streptophyta</taxon>
        <taxon>Embryophyta</taxon>
        <taxon>Tracheophyta</taxon>
        <taxon>Spermatophyta</taxon>
        <taxon>Magnoliopsida</taxon>
        <taxon>eudicotyledons</taxon>
        <taxon>Gunneridae</taxon>
        <taxon>Pentapetalae</taxon>
        <taxon>rosids</taxon>
        <taxon>malvids</taxon>
        <taxon>Myrtales</taxon>
        <taxon>Melastomataceae</taxon>
        <taxon>Melastomatoideae</taxon>
        <taxon>Melastomateae</taxon>
        <taxon>Melastoma</taxon>
    </lineage>
</organism>
<proteinExistence type="predicted"/>
<keyword evidence="2" id="KW-1185">Reference proteome</keyword>
<evidence type="ECO:0000313" key="2">
    <source>
        <dbReference type="Proteomes" id="UP001057402"/>
    </source>
</evidence>
<evidence type="ECO:0000313" key="1">
    <source>
        <dbReference type="EMBL" id="KAI4375610.1"/>
    </source>
</evidence>
<dbReference type="EMBL" id="CM042883">
    <property type="protein sequence ID" value="KAI4375610.1"/>
    <property type="molecule type" value="Genomic_DNA"/>
</dbReference>